<comment type="domain">
    <text evidence="6">Has an N-terminal Jag-N domain and 2 RNA-binding domains (KH and R3H).</text>
</comment>
<dbReference type="GO" id="GO:0009252">
    <property type="term" value="P:peptidoglycan biosynthetic process"/>
    <property type="evidence" value="ECO:0007669"/>
    <property type="project" value="UniProtKB-UniRule"/>
</dbReference>
<dbReference type="PROSITE" id="PS51061">
    <property type="entry name" value="R3H"/>
    <property type="match status" value="1"/>
</dbReference>
<dbReference type="InterPro" id="IPR039247">
    <property type="entry name" value="KhpB"/>
</dbReference>
<dbReference type="SUPFAM" id="SSF82708">
    <property type="entry name" value="R3H domain"/>
    <property type="match status" value="1"/>
</dbReference>
<dbReference type="Pfam" id="PF13083">
    <property type="entry name" value="KH_KhpA-B"/>
    <property type="match status" value="1"/>
</dbReference>
<evidence type="ECO:0000313" key="8">
    <source>
        <dbReference type="EMBL" id="EST10454.1"/>
    </source>
</evidence>
<comment type="caution">
    <text evidence="8">The sequence shown here is derived from an EMBL/GenBank/DDBJ whole genome shotgun (WGS) entry which is preliminary data.</text>
</comment>
<dbReference type="Gene3D" id="3.30.1370.50">
    <property type="entry name" value="R3H-like domain"/>
    <property type="match status" value="1"/>
</dbReference>
<comment type="subunit">
    <text evidence="6">Forms a complex with KhpA.</text>
</comment>
<accession>V6J119</accession>
<evidence type="ECO:0000256" key="6">
    <source>
        <dbReference type="HAMAP-Rule" id="MF_00867"/>
    </source>
</evidence>
<evidence type="ECO:0000256" key="4">
    <source>
        <dbReference type="ARBA" id="ARBA00023186"/>
    </source>
</evidence>
<organism evidence="8 9">
    <name type="scientific">Sporolactobacillus laevolacticus DSM 442</name>
    <dbReference type="NCBI Taxonomy" id="1395513"/>
    <lineage>
        <taxon>Bacteria</taxon>
        <taxon>Bacillati</taxon>
        <taxon>Bacillota</taxon>
        <taxon>Bacilli</taxon>
        <taxon>Bacillales</taxon>
        <taxon>Sporolactobacillaceae</taxon>
        <taxon>Sporolactobacillus</taxon>
    </lineage>
</organism>
<evidence type="ECO:0000256" key="3">
    <source>
        <dbReference type="ARBA" id="ARBA00022960"/>
    </source>
</evidence>
<dbReference type="Proteomes" id="UP000018296">
    <property type="component" value="Unassembled WGS sequence"/>
</dbReference>
<dbReference type="eggNOG" id="COG1847">
    <property type="taxonomic scope" value="Bacteria"/>
</dbReference>
<dbReference type="Gene3D" id="3.30.300.20">
    <property type="match status" value="1"/>
</dbReference>
<comment type="subcellular location">
    <subcellularLocation>
        <location evidence="6">Cytoplasm</location>
    </subcellularLocation>
</comment>
<dbReference type="CDD" id="cd02414">
    <property type="entry name" value="KH-II_Jag"/>
    <property type="match status" value="1"/>
</dbReference>
<dbReference type="STRING" id="1395513.P343_17145"/>
<dbReference type="SMART" id="SM01245">
    <property type="entry name" value="Jag_N"/>
    <property type="match status" value="1"/>
</dbReference>
<dbReference type="GO" id="GO:0003723">
    <property type="term" value="F:RNA binding"/>
    <property type="evidence" value="ECO:0007669"/>
    <property type="project" value="UniProtKB-UniRule"/>
</dbReference>
<dbReference type="PATRIC" id="fig|1395513.3.peg.3478"/>
<dbReference type="NCBIfam" id="NF041568">
    <property type="entry name" value="Jag_EloR"/>
    <property type="match status" value="1"/>
</dbReference>
<dbReference type="InterPro" id="IPR032782">
    <property type="entry name" value="KhpB_N"/>
</dbReference>
<gene>
    <name evidence="6" type="primary">khpB</name>
    <name evidence="6" type="synonym">eloR</name>
    <name evidence="8" type="ORF">P343_17145</name>
</gene>
<keyword evidence="2 6" id="KW-0694">RNA-binding</keyword>
<dbReference type="GO" id="GO:0071555">
    <property type="term" value="P:cell wall organization"/>
    <property type="evidence" value="ECO:0007669"/>
    <property type="project" value="UniProtKB-KW"/>
</dbReference>
<dbReference type="SMART" id="SM00393">
    <property type="entry name" value="R3H"/>
    <property type="match status" value="1"/>
</dbReference>
<dbReference type="HAMAP" id="MF_00867">
    <property type="entry name" value="KhpB"/>
    <property type="match status" value="1"/>
</dbReference>
<keyword evidence="1 6" id="KW-0963">Cytoplasm</keyword>
<dbReference type="PANTHER" id="PTHR35800">
    <property type="entry name" value="PROTEIN JAG"/>
    <property type="match status" value="1"/>
</dbReference>
<dbReference type="InterPro" id="IPR015946">
    <property type="entry name" value="KH_dom-like_a/b"/>
</dbReference>
<dbReference type="GO" id="GO:0008360">
    <property type="term" value="P:regulation of cell shape"/>
    <property type="evidence" value="ECO:0007669"/>
    <property type="project" value="UniProtKB-KW"/>
</dbReference>
<dbReference type="Pfam" id="PF01424">
    <property type="entry name" value="R3H"/>
    <property type="match status" value="1"/>
</dbReference>
<dbReference type="InterPro" id="IPR034079">
    <property type="entry name" value="R3H_KhpB"/>
</dbReference>
<keyword evidence="4 6" id="KW-0143">Chaperone</keyword>
<keyword evidence="5 6" id="KW-0961">Cell wall biogenesis/degradation</keyword>
<evidence type="ECO:0000259" key="7">
    <source>
        <dbReference type="PROSITE" id="PS51061"/>
    </source>
</evidence>
<feature type="domain" description="R3H" evidence="7">
    <location>
        <begin position="140"/>
        <end position="206"/>
    </location>
</feature>
<proteinExistence type="inferred from homology"/>
<dbReference type="EMBL" id="AWTC01000023">
    <property type="protein sequence ID" value="EST10454.1"/>
    <property type="molecule type" value="Genomic_DNA"/>
</dbReference>
<dbReference type="Gene3D" id="3.30.30.80">
    <property type="entry name" value="probable RNA-binding protein from clostridium symbiosum atcc 14940"/>
    <property type="match status" value="1"/>
</dbReference>
<dbReference type="InterPro" id="IPR001374">
    <property type="entry name" value="R3H_dom"/>
</dbReference>
<reference evidence="8 9" key="1">
    <citation type="journal article" date="2013" name="Genome Announc.">
        <title>Genome Sequence of Sporolactobacillus laevolacticus DSM442, an Efficient Polymer-Grade D-Lactate Producer from Agricultural Waste Cottonseed as a Nitrogen Source.</title>
        <authorList>
            <person name="Wang H."/>
            <person name="Wang L."/>
            <person name="Ju J."/>
            <person name="Yu B."/>
            <person name="Ma Y."/>
        </authorList>
    </citation>
    <scope>NUCLEOTIDE SEQUENCE [LARGE SCALE GENOMIC DNA]</scope>
    <source>
        <strain evidence="8 9">DSM 442</strain>
    </source>
</reference>
<dbReference type="CDD" id="cd02644">
    <property type="entry name" value="R3H_jag"/>
    <property type="match status" value="1"/>
</dbReference>
<keyword evidence="3 6" id="KW-0133">Cell shape</keyword>
<comment type="similarity">
    <text evidence="6">Belongs to the KhpB RNA-binding protein family.</text>
</comment>
<dbReference type="RefSeq" id="WP_023511621.1">
    <property type="nucleotide sequence ID" value="NZ_AWTC01000023.1"/>
</dbReference>
<dbReference type="InterPro" id="IPR036867">
    <property type="entry name" value="R3H_dom_sf"/>
</dbReference>
<evidence type="ECO:0000256" key="5">
    <source>
        <dbReference type="ARBA" id="ARBA00023316"/>
    </source>
</evidence>
<dbReference type="OrthoDB" id="9794483at2"/>
<dbReference type="AlphaFoldDB" id="V6J119"/>
<keyword evidence="9" id="KW-1185">Reference proteome</keyword>
<evidence type="ECO:0000313" key="9">
    <source>
        <dbReference type="Proteomes" id="UP000018296"/>
    </source>
</evidence>
<dbReference type="Pfam" id="PF14804">
    <property type="entry name" value="Jag_N"/>
    <property type="match status" value="1"/>
</dbReference>
<dbReference type="PANTHER" id="PTHR35800:SF1">
    <property type="entry name" value="RNA-BINDING PROTEIN KHPB"/>
    <property type="match status" value="1"/>
</dbReference>
<protein>
    <recommendedName>
        <fullName evidence="6">RNA-binding protein KhpB</fullName>
    </recommendedName>
    <alternativeName>
        <fullName evidence="6">RNA-binding protein EloR</fullName>
    </alternativeName>
</protein>
<comment type="function">
    <text evidence="6">A probable RNA chaperone. Forms a complex with KhpA which binds to cellular RNA and controls its expression. Plays a role in peptidoglycan (PG) homeostasis and cell length regulation.</text>
</comment>
<sequence length="206" mass="23170">MREVTKYGKTVAEAVSIALNELNATLEQVDIQVVEKPKSGFLGIGARKALVKVALNKTPFDDGVDYLTDIIKQSGLSVHVQVEERNMRACRCQLAGNDAFQLIGKHGKTLNALQFLAERVVNTQSDHRINLMLDAENYRETRKRALIDLAQRIAEKTIKTGRPHRFEPMPAFERKIVHHALSGNKKIQTFSNGEEPRRYLTVAPHS</sequence>
<dbReference type="InterPro" id="IPR038008">
    <property type="entry name" value="Jag_KH"/>
</dbReference>
<evidence type="ECO:0000256" key="1">
    <source>
        <dbReference type="ARBA" id="ARBA00022490"/>
    </source>
</evidence>
<dbReference type="InterPro" id="IPR038247">
    <property type="entry name" value="Jag_N_dom_sf"/>
</dbReference>
<comment type="caution">
    <text evidence="6">Lacks conserved residue(s) required for the propagation of feature annotation.</text>
</comment>
<dbReference type="GO" id="GO:0005737">
    <property type="term" value="C:cytoplasm"/>
    <property type="evidence" value="ECO:0007669"/>
    <property type="project" value="UniProtKB-SubCell"/>
</dbReference>
<evidence type="ECO:0000256" key="2">
    <source>
        <dbReference type="ARBA" id="ARBA00022884"/>
    </source>
</evidence>
<name>V6J119_9BACL</name>